<dbReference type="RefSeq" id="WP_007279247.1">
    <property type="nucleotide sequence ID" value="NZ_ABCK01000012.1"/>
</dbReference>
<accession>A6DN04</accession>
<keyword evidence="5" id="KW-1185">Reference proteome</keyword>
<dbReference type="Gene3D" id="3.30.1120.10">
    <property type="match status" value="1"/>
</dbReference>
<dbReference type="InterPro" id="IPR052701">
    <property type="entry name" value="GAG_Ulvan_Degrading_Sulfatases"/>
</dbReference>
<comment type="caution">
    <text evidence="4">The sequence shown here is derived from an EMBL/GenBank/DDBJ whole genome shotgun (WGS) entry which is preliminary data.</text>
</comment>
<dbReference type="EMBL" id="ABCK01000012">
    <property type="protein sequence ID" value="EDM27040.1"/>
    <property type="molecule type" value="Genomic_DNA"/>
</dbReference>
<dbReference type="STRING" id="313628.LNTAR_07344"/>
<dbReference type="PANTHER" id="PTHR43751:SF3">
    <property type="entry name" value="SULFATASE N-TERMINAL DOMAIN-CONTAINING PROTEIN"/>
    <property type="match status" value="1"/>
</dbReference>
<feature type="region of interest" description="Disordered" evidence="1">
    <location>
        <begin position="201"/>
        <end position="222"/>
    </location>
</feature>
<evidence type="ECO:0000259" key="3">
    <source>
        <dbReference type="Pfam" id="PF00884"/>
    </source>
</evidence>
<gene>
    <name evidence="4" type="ORF">LNTAR_07344</name>
</gene>
<dbReference type="eggNOG" id="COG3119">
    <property type="taxonomic scope" value="Bacteria"/>
</dbReference>
<evidence type="ECO:0000313" key="5">
    <source>
        <dbReference type="Proteomes" id="UP000004947"/>
    </source>
</evidence>
<dbReference type="InterPro" id="IPR017850">
    <property type="entry name" value="Alkaline_phosphatase_core_sf"/>
</dbReference>
<dbReference type="SUPFAM" id="SSF53649">
    <property type="entry name" value="Alkaline phosphatase-like"/>
    <property type="match status" value="1"/>
</dbReference>
<name>A6DN04_9BACT</name>
<feature type="domain" description="Sulfatase N-terminal" evidence="3">
    <location>
        <begin position="27"/>
        <end position="414"/>
    </location>
</feature>
<dbReference type="Pfam" id="PF00884">
    <property type="entry name" value="Sulfatase"/>
    <property type="match status" value="1"/>
</dbReference>
<dbReference type="InterPro" id="IPR000917">
    <property type="entry name" value="Sulfatase_N"/>
</dbReference>
<evidence type="ECO:0000256" key="1">
    <source>
        <dbReference type="SAM" id="MobiDB-lite"/>
    </source>
</evidence>
<sequence>MKSSIIFKLAVFVYLCTFSLLSAQDKPNIILIYADDLGKGMLSHYGQKHLSTPHIDSIAQEGIEFKRYYGSTFCAPARYTLLTGMHDGHKGAGSHTPGGFIKKLDAKHPKENDWQQAYDAYINSRKKEVSIPPHEVFLANIAQQAGYKTAQFGKLDIGFLTWNERVQRLGWDYHLGFYDHGRAHGFYPMYLWKNGKKTPLKGNTNPSAGKASERGNEPVGSHGTTYSQDIFIDGMLSFIRENKNDPFFLYHSTQLPHGPVAVNALHPEVANNNELTLSEKKYASMIKILDHHVGLILKELKEQGLEENTIIFFTSDNGHETYYENKNKLLPKRTKTQLADGTPANYTDKKWRSNNGGDIFNGAAGMANLKWSNFEGGVHCPMFVKWPGKIKAGGQTEHLACHYDFMASMAAILGQSIPKGKNSLSYLPVLLGGKNQQKHDWIFINGSKRTYGTLITKDHWKLIKLKDSFQLYSLKDDFLEEKNVADQHPELLKKLITIFNQQKDKERTDL</sequence>
<evidence type="ECO:0000256" key="2">
    <source>
        <dbReference type="SAM" id="SignalP"/>
    </source>
</evidence>
<dbReference type="OrthoDB" id="9762324at2"/>
<proteinExistence type="predicted"/>
<reference evidence="4 5" key="1">
    <citation type="journal article" date="2010" name="J. Bacteriol.">
        <title>Genome sequence of Lentisphaera araneosa HTCC2155T, the type species of the order Lentisphaerales in the phylum Lentisphaerae.</title>
        <authorList>
            <person name="Thrash J.C."/>
            <person name="Cho J.C."/>
            <person name="Vergin K.L."/>
            <person name="Morris R.M."/>
            <person name="Giovannoni S.J."/>
        </authorList>
    </citation>
    <scope>NUCLEOTIDE SEQUENCE [LARGE SCALE GENOMIC DNA]</scope>
    <source>
        <strain evidence="4 5">HTCC2155</strain>
    </source>
</reference>
<keyword evidence="2" id="KW-0732">Signal</keyword>
<feature type="chain" id="PRO_5002694165" evidence="2">
    <location>
        <begin position="24"/>
        <end position="510"/>
    </location>
</feature>
<dbReference type="Proteomes" id="UP000004947">
    <property type="component" value="Unassembled WGS sequence"/>
</dbReference>
<dbReference type="Gene3D" id="3.40.720.10">
    <property type="entry name" value="Alkaline Phosphatase, subunit A"/>
    <property type="match status" value="1"/>
</dbReference>
<protein>
    <submittedName>
        <fullName evidence="4">Arylsulfatase A</fullName>
    </submittedName>
</protein>
<feature type="signal peptide" evidence="2">
    <location>
        <begin position="1"/>
        <end position="23"/>
    </location>
</feature>
<evidence type="ECO:0000313" key="4">
    <source>
        <dbReference type="EMBL" id="EDM27040.1"/>
    </source>
</evidence>
<organism evidence="4 5">
    <name type="scientific">Lentisphaera araneosa HTCC2155</name>
    <dbReference type="NCBI Taxonomy" id="313628"/>
    <lineage>
        <taxon>Bacteria</taxon>
        <taxon>Pseudomonadati</taxon>
        <taxon>Lentisphaerota</taxon>
        <taxon>Lentisphaeria</taxon>
        <taxon>Lentisphaerales</taxon>
        <taxon>Lentisphaeraceae</taxon>
        <taxon>Lentisphaera</taxon>
    </lineage>
</organism>
<dbReference type="PANTHER" id="PTHR43751">
    <property type="entry name" value="SULFATASE"/>
    <property type="match status" value="1"/>
</dbReference>
<dbReference type="AlphaFoldDB" id="A6DN04"/>
<dbReference type="CDD" id="cd16145">
    <property type="entry name" value="ARS_like"/>
    <property type="match status" value="1"/>
</dbReference>